<dbReference type="GO" id="GO:0015074">
    <property type="term" value="P:DNA integration"/>
    <property type="evidence" value="ECO:0007669"/>
    <property type="project" value="UniProtKB-KW"/>
</dbReference>
<proteinExistence type="predicted"/>
<dbReference type="EMBL" id="VXMH01000099">
    <property type="protein sequence ID" value="MYC96904.1"/>
    <property type="molecule type" value="Genomic_DNA"/>
</dbReference>
<keyword evidence="2 4" id="KW-0238">DNA-binding</keyword>
<dbReference type="InterPro" id="IPR002104">
    <property type="entry name" value="Integrase_catalytic"/>
</dbReference>
<dbReference type="Gene3D" id="1.10.443.10">
    <property type="entry name" value="Intergrase catalytic core"/>
    <property type="match status" value="1"/>
</dbReference>
<dbReference type="InterPro" id="IPR013762">
    <property type="entry name" value="Integrase-like_cat_sf"/>
</dbReference>
<dbReference type="Gene3D" id="1.10.150.130">
    <property type="match status" value="1"/>
</dbReference>
<evidence type="ECO:0000259" key="6">
    <source>
        <dbReference type="PROSITE" id="PS51900"/>
    </source>
</evidence>
<dbReference type="SUPFAM" id="SSF47823">
    <property type="entry name" value="lambda integrase-like, N-terminal domain"/>
    <property type="match status" value="1"/>
</dbReference>
<feature type="domain" description="Tyr recombinase" evidence="5">
    <location>
        <begin position="137"/>
        <end position="327"/>
    </location>
</feature>
<organism evidence="7">
    <name type="scientific">Caldilineaceae bacterium SB0661_bin_32</name>
    <dbReference type="NCBI Taxonomy" id="2605255"/>
    <lineage>
        <taxon>Bacteria</taxon>
        <taxon>Bacillati</taxon>
        <taxon>Chloroflexota</taxon>
        <taxon>Caldilineae</taxon>
        <taxon>Caldilineales</taxon>
        <taxon>Caldilineaceae</taxon>
    </lineage>
</organism>
<reference evidence="7" key="1">
    <citation type="submission" date="2019-09" db="EMBL/GenBank/DDBJ databases">
        <title>Characterisation of the sponge microbiome using genome-centric metagenomics.</title>
        <authorList>
            <person name="Engelberts J.P."/>
            <person name="Robbins S.J."/>
            <person name="De Goeij J.M."/>
            <person name="Aranda M."/>
            <person name="Bell S.C."/>
            <person name="Webster N.S."/>
        </authorList>
    </citation>
    <scope>NUCLEOTIDE SEQUENCE</scope>
    <source>
        <strain evidence="7">SB0661_bin_32</strain>
    </source>
</reference>
<evidence type="ECO:0000259" key="5">
    <source>
        <dbReference type="PROSITE" id="PS51898"/>
    </source>
</evidence>
<dbReference type="SUPFAM" id="SSF56349">
    <property type="entry name" value="DNA breaking-rejoining enzymes"/>
    <property type="match status" value="1"/>
</dbReference>
<dbReference type="InterPro" id="IPR011010">
    <property type="entry name" value="DNA_brk_join_enz"/>
</dbReference>
<evidence type="ECO:0000256" key="1">
    <source>
        <dbReference type="ARBA" id="ARBA00022908"/>
    </source>
</evidence>
<dbReference type="GO" id="GO:0003677">
    <property type="term" value="F:DNA binding"/>
    <property type="evidence" value="ECO:0007669"/>
    <property type="project" value="UniProtKB-UniRule"/>
</dbReference>
<feature type="domain" description="Core-binding (CB)" evidence="6">
    <location>
        <begin position="30"/>
        <end position="112"/>
    </location>
</feature>
<sequence length="328" mass="34585">MDREMRSDQDGAGEAALVAVQEAAPGLARTLDPEDATRFEAALEALAPNTRRAYGVALAAWARWADLQGVDALTASPFAVRAYLQERAEEGAGISSLRLTAAALRKVQTLAGAEPTAHDQVVTDTISGLARQASAPRQAYALTAEALAVITATACRPRVGRGGRMERPEQARRRGLVDIALCRVLSDAGLRRSEAAALTWDSFARWEDGSGRLTVSRSKTDAEARTVYLTPASVAALRAMRPAGAHGGRSVFGLSAASISRRIRTAAAAAGLGPGFSGHSGRVGMARRMAAAGAPTHEIMAQGRWKTARMVEVYTRAEEAGRAAKWLA</sequence>
<dbReference type="PROSITE" id="PS51900">
    <property type="entry name" value="CB"/>
    <property type="match status" value="1"/>
</dbReference>
<keyword evidence="3" id="KW-0233">DNA recombination</keyword>
<accession>A0A6B1DB92</accession>
<name>A0A6B1DB92_9CHLR</name>
<keyword evidence="1" id="KW-0229">DNA integration</keyword>
<comment type="caution">
    <text evidence="7">The sequence shown here is derived from an EMBL/GenBank/DDBJ whole genome shotgun (WGS) entry which is preliminary data.</text>
</comment>
<dbReference type="Pfam" id="PF02899">
    <property type="entry name" value="Phage_int_SAM_1"/>
    <property type="match status" value="1"/>
</dbReference>
<dbReference type="InterPro" id="IPR052925">
    <property type="entry name" value="Phage_Integrase-like_Recomb"/>
</dbReference>
<dbReference type="Pfam" id="PF00589">
    <property type="entry name" value="Phage_integrase"/>
    <property type="match status" value="1"/>
</dbReference>
<evidence type="ECO:0000256" key="3">
    <source>
        <dbReference type="ARBA" id="ARBA00023172"/>
    </source>
</evidence>
<dbReference type="AlphaFoldDB" id="A0A6B1DB92"/>
<dbReference type="InterPro" id="IPR044068">
    <property type="entry name" value="CB"/>
</dbReference>
<evidence type="ECO:0000256" key="2">
    <source>
        <dbReference type="ARBA" id="ARBA00023125"/>
    </source>
</evidence>
<dbReference type="InterPro" id="IPR010998">
    <property type="entry name" value="Integrase_recombinase_N"/>
</dbReference>
<gene>
    <name evidence="7" type="ORF">F4X14_18240</name>
</gene>
<evidence type="ECO:0000256" key="4">
    <source>
        <dbReference type="PROSITE-ProRule" id="PRU01248"/>
    </source>
</evidence>
<dbReference type="InterPro" id="IPR004107">
    <property type="entry name" value="Integrase_SAM-like_N"/>
</dbReference>
<dbReference type="PANTHER" id="PTHR34605">
    <property type="entry name" value="PHAGE_INTEGRASE DOMAIN-CONTAINING PROTEIN"/>
    <property type="match status" value="1"/>
</dbReference>
<dbReference type="GO" id="GO:0006310">
    <property type="term" value="P:DNA recombination"/>
    <property type="evidence" value="ECO:0007669"/>
    <property type="project" value="UniProtKB-KW"/>
</dbReference>
<evidence type="ECO:0000313" key="7">
    <source>
        <dbReference type="EMBL" id="MYC96904.1"/>
    </source>
</evidence>
<protein>
    <submittedName>
        <fullName evidence="7">Tyrosine-type recombinase/integrase</fullName>
    </submittedName>
</protein>
<dbReference type="PROSITE" id="PS51898">
    <property type="entry name" value="TYR_RECOMBINASE"/>
    <property type="match status" value="1"/>
</dbReference>
<dbReference type="PANTHER" id="PTHR34605:SF4">
    <property type="entry name" value="DNA ADENINE METHYLTRANSFERASE"/>
    <property type="match status" value="1"/>
</dbReference>